<proteinExistence type="predicted"/>
<protein>
    <submittedName>
        <fullName evidence="1">Uncharacterized protein</fullName>
    </submittedName>
</protein>
<dbReference type="PROSITE" id="PS51257">
    <property type="entry name" value="PROKAR_LIPOPROTEIN"/>
    <property type="match status" value="1"/>
</dbReference>
<evidence type="ECO:0000313" key="1">
    <source>
        <dbReference type="EMBL" id="QDU32033.1"/>
    </source>
</evidence>
<evidence type="ECO:0000313" key="2">
    <source>
        <dbReference type="Proteomes" id="UP000317369"/>
    </source>
</evidence>
<dbReference type="KEGG" id="pcor:KS4_00610"/>
<keyword evidence="2" id="KW-1185">Reference proteome</keyword>
<dbReference type="EMBL" id="CP036425">
    <property type="protein sequence ID" value="QDU32033.1"/>
    <property type="molecule type" value="Genomic_DNA"/>
</dbReference>
<name>A0A517YP86_9BACT</name>
<accession>A0A517YP86</accession>
<organism evidence="1 2">
    <name type="scientific">Poriferisphaera corsica</name>
    <dbReference type="NCBI Taxonomy" id="2528020"/>
    <lineage>
        <taxon>Bacteria</taxon>
        <taxon>Pseudomonadati</taxon>
        <taxon>Planctomycetota</taxon>
        <taxon>Phycisphaerae</taxon>
        <taxon>Phycisphaerales</taxon>
        <taxon>Phycisphaeraceae</taxon>
        <taxon>Poriferisphaera</taxon>
    </lineage>
</organism>
<dbReference type="Proteomes" id="UP000317369">
    <property type="component" value="Chromosome"/>
</dbReference>
<sequence length="147" mass="15971">MNWQGMRHILRSIKGGGLILVVCGSVTLAGCSMLSTRSAKVSNDSKAFSQSLVACTQAIQRGNLEKAEMLLSEARPSAKSSKQRMKIRSLQALIEGAEALMNGNGELAETHFSRIEDPYLRREVRVKARQVDLKVPITPLAAYGGGR</sequence>
<gene>
    <name evidence="1" type="ORF">KS4_00610</name>
</gene>
<dbReference type="AlphaFoldDB" id="A0A517YP86"/>
<dbReference type="RefSeq" id="WP_145072931.1">
    <property type="nucleotide sequence ID" value="NZ_CP036425.1"/>
</dbReference>
<reference evidence="1 2" key="1">
    <citation type="submission" date="2019-02" db="EMBL/GenBank/DDBJ databases">
        <title>Deep-cultivation of Planctomycetes and their phenomic and genomic characterization uncovers novel biology.</title>
        <authorList>
            <person name="Wiegand S."/>
            <person name="Jogler M."/>
            <person name="Boedeker C."/>
            <person name="Pinto D."/>
            <person name="Vollmers J."/>
            <person name="Rivas-Marin E."/>
            <person name="Kohn T."/>
            <person name="Peeters S.H."/>
            <person name="Heuer A."/>
            <person name="Rast P."/>
            <person name="Oberbeckmann S."/>
            <person name="Bunk B."/>
            <person name="Jeske O."/>
            <person name="Meyerdierks A."/>
            <person name="Storesund J.E."/>
            <person name="Kallscheuer N."/>
            <person name="Luecker S."/>
            <person name="Lage O.M."/>
            <person name="Pohl T."/>
            <person name="Merkel B.J."/>
            <person name="Hornburger P."/>
            <person name="Mueller R.-W."/>
            <person name="Bruemmer F."/>
            <person name="Labrenz M."/>
            <person name="Spormann A.M."/>
            <person name="Op den Camp H."/>
            <person name="Overmann J."/>
            <person name="Amann R."/>
            <person name="Jetten M.S.M."/>
            <person name="Mascher T."/>
            <person name="Medema M.H."/>
            <person name="Devos D.P."/>
            <person name="Kaster A.-K."/>
            <person name="Ovreas L."/>
            <person name="Rohde M."/>
            <person name="Galperin M.Y."/>
            <person name="Jogler C."/>
        </authorList>
    </citation>
    <scope>NUCLEOTIDE SEQUENCE [LARGE SCALE GENOMIC DNA]</scope>
    <source>
        <strain evidence="1 2">KS4</strain>
    </source>
</reference>